<dbReference type="Proteomes" id="UP000694386">
    <property type="component" value="Unplaced"/>
</dbReference>
<protein>
    <recommendedName>
        <fullName evidence="7">Homeobox domain-containing protein</fullName>
    </recommendedName>
</protein>
<dbReference type="InterPro" id="IPR001356">
    <property type="entry name" value="HD"/>
</dbReference>
<evidence type="ECO:0000256" key="2">
    <source>
        <dbReference type="ARBA" id="ARBA00023155"/>
    </source>
</evidence>
<feature type="region of interest" description="Disordered" evidence="6">
    <location>
        <begin position="77"/>
        <end position="96"/>
    </location>
</feature>
<keyword evidence="2 4" id="KW-0371">Homeobox</keyword>
<feature type="domain" description="Homeobox" evidence="7">
    <location>
        <begin position="116"/>
        <end position="164"/>
    </location>
</feature>
<dbReference type="Ensembl" id="ENSCGRT00001020620.1">
    <property type="protein sequence ID" value="ENSCGRP00001016376.1"/>
    <property type="gene ID" value="ENSCGRG00001016724.1"/>
</dbReference>
<accession>A0A8C2MIV2</accession>
<sequence length="200" mass="21958">MERQNANYLLHEGLDEDEEKLNGVKAPVVLLAGEGRNEKESGQGQPGQGAAAAEGEGAGELSGEGPSAAGAEGLVDDRSQEDRGTSGGEQNEGQPWEPFCEVMGVAENVQPVSVLVRQRCFHYKFTQWQLQELERFFQQSHYISAEVRKQLARWIGVTEARVQVRRQFGKTATLELASYLGYFRPAGKGVLCFSPDQVSK</sequence>
<reference evidence="8" key="1">
    <citation type="submission" date="2025-08" db="UniProtKB">
        <authorList>
            <consortium name="Ensembl"/>
        </authorList>
    </citation>
    <scope>IDENTIFICATION</scope>
</reference>
<organism evidence="8 9">
    <name type="scientific">Cricetulus griseus</name>
    <name type="common">Chinese hamster</name>
    <name type="synonym">Cricetulus barabensis griseus</name>
    <dbReference type="NCBI Taxonomy" id="10029"/>
    <lineage>
        <taxon>Eukaryota</taxon>
        <taxon>Metazoa</taxon>
        <taxon>Chordata</taxon>
        <taxon>Craniata</taxon>
        <taxon>Vertebrata</taxon>
        <taxon>Euteleostomi</taxon>
        <taxon>Mammalia</taxon>
        <taxon>Eutheria</taxon>
        <taxon>Euarchontoglires</taxon>
        <taxon>Glires</taxon>
        <taxon>Rodentia</taxon>
        <taxon>Myomorpha</taxon>
        <taxon>Muroidea</taxon>
        <taxon>Cricetidae</taxon>
        <taxon>Cricetinae</taxon>
        <taxon>Cricetulus</taxon>
    </lineage>
</organism>
<feature type="region of interest" description="Disordered" evidence="6">
    <location>
        <begin position="1"/>
        <end position="72"/>
    </location>
</feature>
<dbReference type="SUPFAM" id="SSF46689">
    <property type="entry name" value="Homeodomain-like"/>
    <property type="match status" value="1"/>
</dbReference>
<dbReference type="PROSITE" id="PS50071">
    <property type="entry name" value="HOMEOBOX_2"/>
    <property type="match status" value="1"/>
</dbReference>
<evidence type="ECO:0000259" key="7">
    <source>
        <dbReference type="PROSITE" id="PS50071"/>
    </source>
</evidence>
<dbReference type="PANTHER" id="PTHR47465:SF3">
    <property type="entry name" value="HOMEOBOX PROTEIN EHOX-RELATED"/>
    <property type="match status" value="1"/>
</dbReference>
<evidence type="ECO:0000256" key="6">
    <source>
        <dbReference type="SAM" id="MobiDB-lite"/>
    </source>
</evidence>
<keyword evidence="3 4" id="KW-0539">Nucleus</keyword>
<evidence type="ECO:0000256" key="3">
    <source>
        <dbReference type="ARBA" id="ARBA00023242"/>
    </source>
</evidence>
<evidence type="ECO:0000256" key="1">
    <source>
        <dbReference type="ARBA" id="ARBA00023125"/>
    </source>
</evidence>
<dbReference type="PANTHER" id="PTHR47465">
    <property type="entry name" value="MCG113260-RELATED-RELATED"/>
    <property type="match status" value="1"/>
</dbReference>
<dbReference type="AlphaFoldDB" id="A0A8C2MIV2"/>
<dbReference type="Gene3D" id="1.10.10.60">
    <property type="entry name" value="Homeodomain-like"/>
    <property type="match status" value="1"/>
</dbReference>
<name>A0A8C2MIV2_CRIGR</name>
<feature type="DNA-binding region" description="Homeobox" evidence="4">
    <location>
        <begin position="118"/>
        <end position="165"/>
    </location>
</feature>
<proteinExistence type="predicted"/>
<dbReference type="InterPro" id="IPR009057">
    <property type="entry name" value="Homeodomain-like_sf"/>
</dbReference>
<comment type="subcellular location">
    <subcellularLocation>
        <location evidence="4 5">Nucleus</location>
    </subcellularLocation>
</comment>
<dbReference type="GO" id="GO:0005634">
    <property type="term" value="C:nucleus"/>
    <property type="evidence" value="ECO:0007669"/>
    <property type="project" value="UniProtKB-SubCell"/>
</dbReference>
<dbReference type="Pfam" id="PF00046">
    <property type="entry name" value="Homeodomain"/>
    <property type="match status" value="1"/>
</dbReference>
<reference evidence="8" key="2">
    <citation type="submission" date="2025-09" db="UniProtKB">
        <authorList>
            <consortium name="Ensembl"/>
        </authorList>
    </citation>
    <scope>IDENTIFICATION</scope>
</reference>
<dbReference type="GO" id="GO:0003677">
    <property type="term" value="F:DNA binding"/>
    <property type="evidence" value="ECO:0007669"/>
    <property type="project" value="UniProtKB-UniRule"/>
</dbReference>
<dbReference type="CDD" id="cd00086">
    <property type="entry name" value="homeodomain"/>
    <property type="match status" value="1"/>
</dbReference>
<evidence type="ECO:0000313" key="8">
    <source>
        <dbReference type="Ensembl" id="ENSCGRP00001016376.1"/>
    </source>
</evidence>
<dbReference type="SMART" id="SM00389">
    <property type="entry name" value="HOX"/>
    <property type="match status" value="1"/>
</dbReference>
<evidence type="ECO:0000256" key="5">
    <source>
        <dbReference type="RuleBase" id="RU000682"/>
    </source>
</evidence>
<feature type="compositionally biased region" description="Low complexity" evidence="6">
    <location>
        <begin position="63"/>
        <end position="72"/>
    </location>
</feature>
<evidence type="ECO:0000313" key="9">
    <source>
        <dbReference type="Proteomes" id="UP000694386"/>
    </source>
</evidence>
<evidence type="ECO:0000256" key="4">
    <source>
        <dbReference type="PROSITE-ProRule" id="PRU00108"/>
    </source>
</evidence>
<keyword evidence="1 4" id="KW-0238">DNA-binding</keyword>